<evidence type="ECO:0000256" key="12">
    <source>
        <dbReference type="ARBA" id="ARBA00022840"/>
    </source>
</evidence>
<dbReference type="InterPro" id="IPR004143">
    <property type="entry name" value="BPL_LPL_catalytic"/>
</dbReference>
<dbReference type="PANTHER" id="PTHR21071:SF4">
    <property type="entry name" value="UDP-N-ACETYLENOLPYRUVOYLGLUCOSAMINE REDUCTASE"/>
    <property type="match status" value="1"/>
</dbReference>
<evidence type="ECO:0000256" key="18">
    <source>
        <dbReference type="ARBA" id="ARBA00023316"/>
    </source>
</evidence>
<dbReference type="Pfam" id="PF01565">
    <property type="entry name" value="FAD_binding_4"/>
    <property type="match status" value="1"/>
</dbReference>
<dbReference type="InterPro" id="IPR003170">
    <property type="entry name" value="MurB"/>
</dbReference>
<dbReference type="CDD" id="cd16442">
    <property type="entry name" value="BPL"/>
    <property type="match status" value="1"/>
</dbReference>
<evidence type="ECO:0000313" key="23">
    <source>
        <dbReference type="Proteomes" id="UP000887577"/>
    </source>
</evidence>
<dbReference type="NCBIfam" id="TIGR00179">
    <property type="entry name" value="murB"/>
    <property type="match status" value="1"/>
</dbReference>
<keyword evidence="10" id="KW-0547">Nucleotide-binding</keyword>
<protein>
    <recommendedName>
        <fullName evidence="6">UDP-N-acetylmuramate dehydrogenase</fullName>
        <ecNumber evidence="6">1.3.1.98</ecNumber>
    </recommendedName>
</protein>
<evidence type="ECO:0000256" key="3">
    <source>
        <dbReference type="ARBA" id="ARBA00004496"/>
    </source>
</evidence>
<keyword evidence="16" id="KW-0560">Oxidoreductase</keyword>
<dbReference type="WBParaSite" id="PSU_v2.g8628.t1">
    <property type="protein sequence ID" value="PSU_v2.g8628.t1"/>
    <property type="gene ID" value="PSU_v2.g8628"/>
</dbReference>
<dbReference type="Gene3D" id="3.30.930.10">
    <property type="entry name" value="Bira Bifunctional Protein, Domain 2"/>
    <property type="match status" value="1"/>
</dbReference>
<dbReference type="GO" id="GO:0008762">
    <property type="term" value="F:UDP-N-acetylmuramate dehydrogenase activity"/>
    <property type="evidence" value="ECO:0007669"/>
    <property type="project" value="UniProtKB-EC"/>
</dbReference>
<feature type="domain" description="BPL/LPL catalytic" evidence="22">
    <location>
        <begin position="359"/>
        <end position="547"/>
    </location>
</feature>
<dbReference type="HAMAP" id="MF_00037">
    <property type="entry name" value="MurB"/>
    <property type="match status" value="1"/>
</dbReference>
<dbReference type="AlphaFoldDB" id="A0A914Z9N8"/>
<dbReference type="Gene3D" id="3.90.78.10">
    <property type="entry name" value="UDP-N-acetylenolpyruvoylglucosamine reductase, C-terminal domain"/>
    <property type="match status" value="1"/>
</dbReference>
<evidence type="ECO:0000259" key="22">
    <source>
        <dbReference type="PROSITE" id="PS51733"/>
    </source>
</evidence>
<dbReference type="Pfam" id="PF02237">
    <property type="entry name" value="BPL_C"/>
    <property type="match status" value="1"/>
</dbReference>
<organism evidence="23 24">
    <name type="scientific">Panagrolaimus superbus</name>
    <dbReference type="NCBI Taxonomy" id="310955"/>
    <lineage>
        <taxon>Eukaryota</taxon>
        <taxon>Metazoa</taxon>
        <taxon>Ecdysozoa</taxon>
        <taxon>Nematoda</taxon>
        <taxon>Chromadorea</taxon>
        <taxon>Rhabditida</taxon>
        <taxon>Tylenchina</taxon>
        <taxon>Panagrolaimomorpha</taxon>
        <taxon>Panagrolaimoidea</taxon>
        <taxon>Panagrolaimidae</taxon>
        <taxon>Panagrolaimus</taxon>
    </lineage>
</organism>
<evidence type="ECO:0000256" key="7">
    <source>
        <dbReference type="ARBA" id="ARBA00022490"/>
    </source>
</evidence>
<comment type="pathway">
    <text evidence="20">Glycan biosynthesis.</text>
</comment>
<dbReference type="FunFam" id="3.30.930.10:FF:000050">
    <property type="entry name" value="Bifunctional ligase/repressor BirA"/>
    <property type="match status" value="1"/>
</dbReference>
<dbReference type="InterPro" id="IPR011601">
    <property type="entry name" value="MurB_C"/>
</dbReference>
<dbReference type="SUPFAM" id="SSF50037">
    <property type="entry name" value="C-terminal domain of transcriptional repressors"/>
    <property type="match status" value="1"/>
</dbReference>
<dbReference type="GO" id="GO:0071555">
    <property type="term" value="P:cell wall organization"/>
    <property type="evidence" value="ECO:0007669"/>
    <property type="project" value="UniProtKB-KW"/>
</dbReference>
<dbReference type="InterPro" id="IPR036635">
    <property type="entry name" value="MurB_C_sf"/>
</dbReference>
<evidence type="ECO:0000256" key="2">
    <source>
        <dbReference type="ARBA" id="ARBA00003921"/>
    </source>
</evidence>
<dbReference type="GO" id="GO:0008360">
    <property type="term" value="P:regulation of cell shape"/>
    <property type="evidence" value="ECO:0007669"/>
    <property type="project" value="UniProtKB-KW"/>
</dbReference>
<dbReference type="InterPro" id="IPR008988">
    <property type="entry name" value="Transcriptional_repressor_C"/>
</dbReference>
<dbReference type="GO" id="GO:0005829">
    <property type="term" value="C:cytosol"/>
    <property type="evidence" value="ECO:0007669"/>
    <property type="project" value="TreeGrafter"/>
</dbReference>
<dbReference type="FunFam" id="2.30.30.100:FF:000030">
    <property type="entry name" value="Bifunctional ligase/repressor BirA"/>
    <property type="match status" value="1"/>
</dbReference>
<dbReference type="FunFam" id="3.90.78.10:FF:000002">
    <property type="entry name" value="UDP-N-acetylenolpyruvoylglucosamine reductase"/>
    <property type="match status" value="1"/>
</dbReference>
<dbReference type="GO" id="GO:0051301">
    <property type="term" value="P:cell division"/>
    <property type="evidence" value="ECO:0007669"/>
    <property type="project" value="UniProtKB-KW"/>
</dbReference>
<dbReference type="NCBIfam" id="NF000755">
    <property type="entry name" value="PRK00046.1"/>
    <property type="match status" value="1"/>
</dbReference>
<dbReference type="SUPFAM" id="SSF55681">
    <property type="entry name" value="Class II aaRS and biotin synthetases"/>
    <property type="match status" value="1"/>
</dbReference>
<keyword evidence="8" id="KW-0132">Cell division</keyword>
<dbReference type="GO" id="GO:0005524">
    <property type="term" value="F:ATP binding"/>
    <property type="evidence" value="ECO:0007669"/>
    <property type="project" value="UniProtKB-KW"/>
</dbReference>
<dbReference type="NCBIfam" id="NF008847">
    <property type="entry name" value="PRK11886.1-2"/>
    <property type="match status" value="1"/>
</dbReference>
<accession>A0A914Z9N8</accession>
<proteinExistence type="inferred from homology"/>
<keyword evidence="18" id="KW-0961">Cell wall biogenesis/degradation</keyword>
<dbReference type="InterPro" id="IPR045864">
    <property type="entry name" value="aa-tRNA-synth_II/BPL/LPL"/>
</dbReference>
<evidence type="ECO:0000256" key="9">
    <source>
        <dbReference type="ARBA" id="ARBA00022630"/>
    </source>
</evidence>
<evidence type="ECO:0000256" key="11">
    <source>
        <dbReference type="ARBA" id="ARBA00022827"/>
    </source>
</evidence>
<comment type="subcellular location">
    <subcellularLocation>
        <location evidence="3">Cytoplasm</location>
    </subcellularLocation>
</comment>
<reference evidence="24" key="1">
    <citation type="submission" date="2022-11" db="UniProtKB">
        <authorList>
            <consortium name="WormBaseParasite"/>
        </authorList>
    </citation>
    <scope>IDENTIFICATION</scope>
</reference>
<dbReference type="PROSITE" id="PS51387">
    <property type="entry name" value="FAD_PCMH"/>
    <property type="match status" value="1"/>
</dbReference>
<comment type="similarity">
    <text evidence="5">Belongs to the biotin--protein ligase family.</text>
</comment>
<dbReference type="GO" id="GO:0006355">
    <property type="term" value="P:regulation of DNA-templated transcription"/>
    <property type="evidence" value="ECO:0007669"/>
    <property type="project" value="InterPro"/>
</dbReference>
<dbReference type="NCBIfam" id="NF010478">
    <property type="entry name" value="PRK13903.1"/>
    <property type="match status" value="1"/>
</dbReference>
<dbReference type="Pfam" id="PF03099">
    <property type="entry name" value="BPL_LplA_LipB"/>
    <property type="match status" value="1"/>
</dbReference>
<dbReference type="PROSITE" id="PS51733">
    <property type="entry name" value="BPL_LPL_CATALYTIC"/>
    <property type="match status" value="1"/>
</dbReference>
<evidence type="ECO:0000256" key="5">
    <source>
        <dbReference type="ARBA" id="ARBA00009934"/>
    </source>
</evidence>
<keyword evidence="14" id="KW-0133">Cell shape</keyword>
<evidence type="ECO:0000256" key="13">
    <source>
        <dbReference type="ARBA" id="ARBA00022857"/>
    </source>
</evidence>
<dbReference type="InterPro" id="IPR003142">
    <property type="entry name" value="BPL_C"/>
</dbReference>
<dbReference type="GO" id="GO:0071949">
    <property type="term" value="F:FAD binding"/>
    <property type="evidence" value="ECO:0007669"/>
    <property type="project" value="InterPro"/>
</dbReference>
<evidence type="ECO:0000256" key="20">
    <source>
        <dbReference type="ARBA" id="ARBA00060592"/>
    </source>
</evidence>
<dbReference type="Proteomes" id="UP000887577">
    <property type="component" value="Unplaced"/>
</dbReference>
<dbReference type="PANTHER" id="PTHR21071">
    <property type="entry name" value="UDP-N-ACETYLENOLPYRUVOYLGLUCOSAMINE REDUCTASE"/>
    <property type="match status" value="1"/>
</dbReference>
<evidence type="ECO:0000313" key="24">
    <source>
        <dbReference type="WBParaSite" id="PSU_v2.g8628.t1"/>
    </source>
</evidence>
<keyword evidence="9" id="KW-0285">Flavoprotein</keyword>
<keyword evidence="23" id="KW-1185">Reference proteome</keyword>
<comment type="function">
    <text evidence="2">Cell wall formation.</text>
</comment>
<dbReference type="SUPFAM" id="SSF56176">
    <property type="entry name" value="FAD-binding/transporter-associated domain-like"/>
    <property type="match status" value="1"/>
</dbReference>
<dbReference type="GO" id="GO:0004077">
    <property type="term" value="F:biotin--[biotin carboxyl-carrier protein] ligase activity"/>
    <property type="evidence" value="ECO:0007669"/>
    <property type="project" value="InterPro"/>
</dbReference>
<evidence type="ECO:0000256" key="8">
    <source>
        <dbReference type="ARBA" id="ARBA00022618"/>
    </source>
</evidence>
<dbReference type="NCBIfam" id="TIGR00121">
    <property type="entry name" value="birA_ligase"/>
    <property type="match status" value="1"/>
</dbReference>
<evidence type="ECO:0000256" key="4">
    <source>
        <dbReference type="ARBA" id="ARBA00004752"/>
    </source>
</evidence>
<dbReference type="NCBIfam" id="NF008849">
    <property type="entry name" value="PRK11886.1-4"/>
    <property type="match status" value="1"/>
</dbReference>
<keyword evidence="15" id="KW-0573">Peptidoglycan synthesis</keyword>
<evidence type="ECO:0000256" key="17">
    <source>
        <dbReference type="ARBA" id="ARBA00023306"/>
    </source>
</evidence>
<dbReference type="InterPro" id="IPR036318">
    <property type="entry name" value="FAD-bd_PCMH-like_sf"/>
</dbReference>
<name>A0A914Z9N8_9BILA</name>
<sequence>MNHSLKPWNTFGIDHNAQHIVCAEDEQQLLNAWQHATAEGQPVLILGEGSNVLFLEDYRGTVIINRIKGIEIHDEPDAWYLHVGAGENWHRLVKYTLQEGMPGLENLALIPGCVGSSPIQNIGAYGVELQRVCAYVDCVELATGKQVRLTAKECRFGYRDSIFKHEYQDRFAIVAVGLRLPKEWQPVLTYGDLTRLDPTTVTPQQVFNAVCHMRTTKLPDPKVNGNAGSFFKNPVVSAETAEALLSQFPTAPNYPQADGSVKLAAGWLIDQCQLKGMQMGGAAVHRQQALVLINEDNAKSEDVVQLAHHVRQKVGEKFNVWLEPEVRFIGASGETLRDWGVDVFTVPGKGYSLPEPIQLLNAEQILGQLDGGSVAVLPVIDSTNQYLLDRIGELKSGDACVAEYQQAGRGRRGRKWFSPFGANLYLSMFWRLEQGPAAAIGLSLVIGIVMAEVLRKLGADKVRVKWPNDLYLQDRKLAGILVELTGKTGDAAQIVIGAGINMAMRRVEESVVNQGWITLQEAGINLDRNTLAAMLIRELRAALELFEQEGLAPYLSRWEKLDNFINRPVKLIIGDKEIFGISRGIDKQGALLLEQDGIIKPWMGGEISLRSAEK</sequence>
<dbReference type="InterPro" id="IPR016169">
    <property type="entry name" value="FAD-bd_PCMH_sub2"/>
</dbReference>
<evidence type="ECO:0000256" key="16">
    <source>
        <dbReference type="ARBA" id="ARBA00023002"/>
    </source>
</evidence>
<dbReference type="Gene3D" id="3.30.43.10">
    <property type="entry name" value="Uridine Diphospho-n-acetylenolpyruvylglucosamine Reductase, domain 2"/>
    <property type="match status" value="1"/>
</dbReference>
<dbReference type="InterPro" id="IPR016166">
    <property type="entry name" value="FAD-bd_PCMH"/>
</dbReference>
<dbReference type="HAMAP" id="MF_00978">
    <property type="entry name" value="Bifunct_BirA"/>
    <property type="match status" value="1"/>
</dbReference>
<dbReference type="FunFam" id="3.30.465.10:FF:000018">
    <property type="entry name" value="UDP-N-acetylenolpyruvoylglucosamine reductase"/>
    <property type="match status" value="1"/>
</dbReference>
<dbReference type="EC" id="1.3.1.98" evidence="6"/>
<evidence type="ECO:0000256" key="19">
    <source>
        <dbReference type="ARBA" id="ARBA00048914"/>
    </source>
</evidence>
<dbReference type="Gene3D" id="2.30.30.100">
    <property type="match status" value="1"/>
</dbReference>
<evidence type="ECO:0000256" key="14">
    <source>
        <dbReference type="ARBA" id="ARBA00022960"/>
    </source>
</evidence>
<comment type="pathway">
    <text evidence="4">Cell wall biogenesis; peptidoglycan biosynthesis.</text>
</comment>
<dbReference type="InterPro" id="IPR030855">
    <property type="entry name" value="Bifunct_BirA"/>
</dbReference>
<evidence type="ECO:0000256" key="10">
    <source>
        <dbReference type="ARBA" id="ARBA00022741"/>
    </source>
</evidence>
<dbReference type="InterPro" id="IPR016167">
    <property type="entry name" value="FAD-bd_PCMH_sub1"/>
</dbReference>
<keyword evidence="12" id="KW-0067">ATP-binding</keyword>
<comment type="cofactor">
    <cofactor evidence="1">
        <name>FAD</name>
        <dbReference type="ChEBI" id="CHEBI:57692"/>
    </cofactor>
</comment>
<feature type="domain" description="FAD-binding PCMH-type" evidence="21">
    <location>
        <begin position="13"/>
        <end position="183"/>
    </location>
</feature>
<evidence type="ECO:0000256" key="6">
    <source>
        <dbReference type="ARBA" id="ARBA00012518"/>
    </source>
</evidence>
<dbReference type="InterPro" id="IPR004408">
    <property type="entry name" value="Biotin_CoA_COase_ligase"/>
</dbReference>
<dbReference type="Pfam" id="PF02873">
    <property type="entry name" value="MurB_C"/>
    <property type="match status" value="1"/>
</dbReference>
<evidence type="ECO:0000256" key="15">
    <source>
        <dbReference type="ARBA" id="ARBA00022984"/>
    </source>
</evidence>
<evidence type="ECO:0000256" key="1">
    <source>
        <dbReference type="ARBA" id="ARBA00001974"/>
    </source>
</evidence>
<keyword evidence="17" id="KW-0131">Cell cycle</keyword>
<keyword evidence="7" id="KW-0963">Cytoplasm</keyword>
<dbReference type="Gene3D" id="3.30.465.10">
    <property type="match status" value="1"/>
</dbReference>
<comment type="catalytic activity">
    <reaction evidence="19">
        <text>UDP-N-acetyl-alpha-D-muramate + NADP(+) = UDP-N-acetyl-3-O-(1-carboxyvinyl)-alpha-D-glucosamine + NADPH + H(+)</text>
        <dbReference type="Rhea" id="RHEA:12248"/>
        <dbReference type="ChEBI" id="CHEBI:15378"/>
        <dbReference type="ChEBI" id="CHEBI:57783"/>
        <dbReference type="ChEBI" id="CHEBI:58349"/>
        <dbReference type="ChEBI" id="CHEBI:68483"/>
        <dbReference type="ChEBI" id="CHEBI:70757"/>
        <dbReference type="EC" id="1.3.1.98"/>
    </reaction>
</comment>
<dbReference type="SUPFAM" id="SSF56194">
    <property type="entry name" value="Uridine diphospho-N-Acetylenolpyruvylglucosamine reductase, MurB, C-terminal domain"/>
    <property type="match status" value="1"/>
</dbReference>
<dbReference type="InterPro" id="IPR006094">
    <property type="entry name" value="Oxid_FAD_bind_N"/>
</dbReference>
<evidence type="ECO:0000259" key="21">
    <source>
        <dbReference type="PROSITE" id="PS51387"/>
    </source>
</evidence>
<keyword evidence="13" id="KW-0521">NADP</keyword>
<keyword evidence="11" id="KW-0274">FAD</keyword>